<dbReference type="Gene3D" id="3.40.50.300">
    <property type="entry name" value="P-loop containing nucleotide triphosphate hydrolases"/>
    <property type="match status" value="7"/>
</dbReference>
<dbReference type="CDD" id="cd00009">
    <property type="entry name" value="AAA"/>
    <property type="match status" value="2"/>
</dbReference>
<keyword evidence="5 9" id="KW-0547">Nucleotide-binding</keyword>
<feature type="compositionally biased region" description="Acidic residues" evidence="10">
    <location>
        <begin position="4748"/>
        <end position="4758"/>
    </location>
</feature>
<feature type="compositionally biased region" description="Polar residues" evidence="10">
    <location>
        <begin position="4962"/>
        <end position="4994"/>
    </location>
</feature>
<dbReference type="Gene3D" id="3.40.50.410">
    <property type="entry name" value="von Willebrand factor, type A domain"/>
    <property type="match status" value="1"/>
</dbReference>
<dbReference type="InterPro" id="IPR011704">
    <property type="entry name" value="ATPase_dyneun-rel_AAA"/>
</dbReference>
<feature type="compositionally biased region" description="Low complexity" evidence="10">
    <location>
        <begin position="4947"/>
        <end position="4961"/>
    </location>
</feature>
<evidence type="ECO:0000313" key="13">
    <source>
        <dbReference type="Proteomes" id="UP000663845"/>
    </source>
</evidence>
<name>A0A814FVM1_9BILA</name>
<feature type="compositionally biased region" description="Basic and acidic residues" evidence="10">
    <location>
        <begin position="4656"/>
        <end position="4665"/>
    </location>
</feature>
<dbReference type="InterPro" id="IPR036465">
    <property type="entry name" value="vWFA_dom_sf"/>
</dbReference>
<evidence type="ECO:0000256" key="8">
    <source>
        <dbReference type="ARBA" id="ARBA00023242"/>
    </source>
</evidence>
<dbReference type="GO" id="GO:0005730">
    <property type="term" value="C:nucleolus"/>
    <property type="evidence" value="ECO:0007669"/>
    <property type="project" value="UniProtKB-SubCell"/>
</dbReference>
<keyword evidence="7 9" id="KW-0143">Chaperone</keyword>
<dbReference type="Pfam" id="PF07728">
    <property type="entry name" value="AAA_5"/>
    <property type="match status" value="9"/>
</dbReference>
<feature type="compositionally biased region" description="Acidic residues" evidence="10">
    <location>
        <begin position="4703"/>
        <end position="4738"/>
    </location>
</feature>
<proteinExistence type="inferred from homology"/>
<dbReference type="InterPro" id="IPR027417">
    <property type="entry name" value="P-loop_NTPase"/>
</dbReference>
<dbReference type="PROSITE" id="PS50234">
    <property type="entry name" value="VWFA"/>
    <property type="match status" value="1"/>
</dbReference>
<feature type="compositionally biased region" description="Acidic residues" evidence="10">
    <location>
        <begin position="4666"/>
        <end position="4678"/>
    </location>
</feature>
<feature type="compositionally biased region" description="Acidic residues" evidence="10">
    <location>
        <begin position="4817"/>
        <end position="4878"/>
    </location>
</feature>
<evidence type="ECO:0000256" key="10">
    <source>
        <dbReference type="SAM" id="MobiDB-lite"/>
    </source>
</evidence>
<evidence type="ECO:0000256" key="5">
    <source>
        <dbReference type="ARBA" id="ARBA00022741"/>
    </source>
</evidence>
<dbReference type="InterPro" id="IPR012099">
    <property type="entry name" value="Midasin"/>
</dbReference>
<dbReference type="SUPFAM" id="SSF52540">
    <property type="entry name" value="P-loop containing nucleoside triphosphate hydrolases"/>
    <property type="match status" value="8"/>
</dbReference>
<comment type="function">
    <text evidence="9">Nuclear chaperone required for maturation and nuclear export of pre-60S ribosome subunits.</text>
</comment>
<dbReference type="SMART" id="SM00327">
    <property type="entry name" value="VWA"/>
    <property type="match status" value="1"/>
</dbReference>
<keyword evidence="6 9" id="KW-0067">ATP-binding</keyword>
<feature type="compositionally biased region" description="Polar residues" evidence="10">
    <location>
        <begin position="4908"/>
        <end position="4925"/>
    </location>
</feature>
<dbReference type="FunFam" id="3.40.50.300:FF:000142">
    <property type="entry name" value="Midasin"/>
    <property type="match status" value="1"/>
</dbReference>
<dbReference type="GO" id="GO:0000027">
    <property type="term" value="P:ribosomal large subunit assembly"/>
    <property type="evidence" value="ECO:0007669"/>
    <property type="project" value="InterPro"/>
</dbReference>
<dbReference type="InterPro" id="IPR003593">
    <property type="entry name" value="AAA+_ATPase"/>
</dbReference>
<evidence type="ECO:0000256" key="9">
    <source>
        <dbReference type="PIRNR" id="PIRNR010340"/>
    </source>
</evidence>
<dbReference type="PIRSF" id="PIRSF010340">
    <property type="entry name" value="Midasin"/>
    <property type="match status" value="1"/>
</dbReference>
<comment type="caution">
    <text evidence="12">The sequence shown here is derived from an EMBL/GenBank/DDBJ whole genome shotgun (WGS) entry which is preliminary data.</text>
</comment>
<organism evidence="12 13">
    <name type="scientific">Adineta steineri</name>
    <dbReference type="NCBI Taxonomy" id="433720"/>
    <lineage>
        <taxon>Eukaryota</taxon>
        <taxon>Metazoa</taxon>
        <taxon>Spiralia</taxon>
        <taxon>Gnathifera</taxon>
        <taxon>Rotifera</taxon>
        <taxon>Eurotatoria</taxon>
        <taxon>Bdelloidea</taxon>
        <taxon>Adinetida</taxon>
        <taxon>Adinetidae</taxon>
        <taxon>Adineta</taxon>
    </lineage>
</organism>
<feature type="compositionally biased region" description="Basic and acidic residues" evidence="10">
    <location>
        <begin position="4759"/>
        <end position="4786"/>
    </location>
</feature>
<feature type="region of interest" description="Disordered" evidence="10">
    <location>
        <begin position="4609"/>
        <end position="4994"/>
    </location>
</feature>
<gene>
    <name evidence="12" type="ORF">JYZ213_LOCUS15304</name>
</gene>
<feature type="compositionally biased region" description="Polar residues" evidence="10">
    <location>
        <begin position="4799"/>
        <end position="4816"/>
    </location>
</feature>
<dbReference type="Proteomes" id="UP000663845">
    <property type="component" value="Unassembled WGS sequence"/>
</dbReference>
<dbReference type="EMBL" id="CAJNOG010000132">
    <property type="protein sequence ID" value="CAF0988125.1"/>
    <property type="molecule type" value="Genomic_DNA"/>
</dbReference>
<sequence length="5470" mass="641333">MEIDGEHHRILLGLIQQIPELNEDLQPFLQTQKWSRDKRHLLINFLVQHLLHSDSLTSKFCQQIQTVFPRYFIAFIHRLYTAQKWSRDKRHLLINFLVQHLLHSDSLTSKFCQQIQTVFPRYFIAFIHRLYTAVNFSTKISNQISIKQRFLVLLAQILHDYPSLHTITENHLLTSDTSLIEWKQESPKKKSKLKTNNINEDVYLLIATLRLLLLANSKINLIHSWKWNTLVHLLENHDNEDVKWLAFLCLSIVFNMSSNQQDLYRPNISNTTIFKIYDLITPQPVLPLTSSNYDNLFADDDFKKRTIFINGIPLSKYNINKKTNDTEIITTTTNEIRLTHTTTIDKCLREIALSITLGWTALIYGPISNGKTLLVEYIAEQVGKRLIKIQCSDHMDSKVLLGTYQCTDKPGEFLWTPGLLVEATSEGHWLLMEDIDAASSDVLSTIKSLIEMKTVGYGSISPDFRLFLTQRDTGNPVQSNELIHLLKSVFCIVIPSYSDSEIIQIMNNLPIWNNDLQLFQMKLFHLYLSLQNTKGSIHTRLVTLRDLLKCCHRLSSLSIALSIHRQIAFYDVLDCFASFLSKENRLQHIQAIGTLFNMNNQEAEYYALKTIAELDDRDQQYFTVGHVKLETQKKNQSTQQQQYCFAKTRTAMFILERIARCVQMNEPVLLCGETGCGKTTLVQYLAQKTGNRLHVINLSQQSDAVDLLGGYKPFDSLLLLRQIYREFTIEQTTNDYIEEIQKSIQSKRYKEAIKLMLKYTDKDSSLRTQLIKLRESFKAKNKSALIFRFVEGSLVQALRNGDWILLDEINLASSETLQLLSGIFESEQGTIWLAERGDKQPIVRHPNFRLFGCMNPASDVGKRDIPIGIRNRFTELFVDECDERSEFLIIVDKYLNQTTIPKEYIDRIVTFYIEIQLKVKNFLITSSSTSSNRIAITYSLRTLCRALRYIATTNCDKQPIVRHPNFRLFGCMNPASDVGKRDIPIGIRNRFTELFVDECDERSEFLIIVDKYLNQTTIPKEYIDRIVTFYIEIQLKVKNFLITSSSTSSNRIAITYSLRTLCRALRYIATTNWSGKSHSRALLEGFCLSFFSQLDRSYYHDVQKLIHQTILQGKPSIETILKTSQMVVPNEHIKKYIEIKTYYFLKGDESPRQNENYIFTKTVDENLINIIRIIFLFSDTGNPVQSNELIHLLKSVFCIVIPSYSDSEIIQIMNNLPIWNNDLQLFQMKLFHLYLSLQNTKGSIHTRLVTLRDLLKCCHRLSSLSIALSIHRQIAFYDVLDCFASFLSKENRLQHIQAIGTLFNMNNQEAEYYALKTIAELDDRDQQYFTVGHVKLETQKKNQSTQQQQYCFAKTRTAMFILERIARCVQMNEPVLLCGETGCGKTTLVQYLAQKTGNRLHVINLSQQSDAVDLLGGYKPFDSLLLLRQIYREFTIEQTTNDYIEEIQKSIQSKRYKEAIKLMLKYTDKDSSLRTQLIKLRESFKAKNKSALIFRFVEGSLVQALRNGDWILLDEINLASSETLQLLSGILESEQGTIWLAERGDKQPIVRHPNFRLFGCMNPASDVGKRDIPIGIRNRFTELFVDECDERSEFLIIVDKYLNQTTIPKEYIDRIVTFYIEIQLKVKNFLITSSSTSSNRIAITYSLRTLCRALRYIATTNWSGKSHSRALLEGFCLSFFSQLDRSYYHDVQKLIHQTILQGKPSIETILKTSQMVVPNEHIKKYIEIKNYYVLKGDESPRQNENYIFTKTVDENLINIIRVLSAKSYPILLQGETSVGKTSLIHWLALATGNKCLRINNHEHTDLSEYLGTYTCSSTTGQLIFQDGPLIKAMRYGWWIILDELNLASSDILEALNRLLDDNRQLYLSETNELINAHERFQLFATQNPAGEQYAGRKRLSRAFRNRFIELHFDNLPQDELEIIIEKKCQLPKSYSKLLIQTMIDLQKYRSQKGIFAGKTSLITLRDLFRWAQRYTKYQNNCQNYKQFLAEHGYLLLAGRSRNFEDRNFIKQIIEKYFCEKKMIIDENVLFGEQGSSFSTEQIWAQIKNNNQLKHIVWTQPLRRLAILCALCIEFDEPALLVGETGCGKTTICEILSQINKQKLFTINCHTTTESADFLGSIRPVRRNEQNSNSDNNNNPGLFEWQDGALVCSMKEGALFLIDEISLADDSVLERLNSVLEPEKELVLAEKGYNNEDQHIDIIKAHEKFRLIATMNPGGDFGKKELSPALRNRFTEIWCTPSESIDDLYSIIVHNLTIKNEDQRKECATLMCNFIQYLRTIATTKRILTTVRDILSWISFINLNTNNWQYSYEHGAYLVFIDALDSQSSLKQSIIEFVTNQQTQISKLTLTIEMNSNNLTFGSYSIPRGTINSNDKDEYSFKAPTTLSNIQRLLRAMQLTNKPILIEGNPGVGKTSLVMALAKLAGYSFIRINLSEQTDISDLFGSDLPDVESGQAGKFKWHDGPLLTAIKTNQWIILDELNLANQSVLEGLNACLDHRGEIYIPELNRTFHIHDKQTSVPLRIFACQNPYGQVSGRKGLPKSFLNRFTIIYFSILERIDLKIICQQLYEQISDDIIDKMLNFNEKIQQEFNINQWDFNLRDLLKWCQMFNENNQNKYKALNLIYIKRMRTQKDQDHIKQIYEQTTGWNIQPIEVDFQINSKILQIGTTAWPRESIRLPTLSLTHPLLLMRHQLDNLSSILECLSLSWPILLVGPSSRSSKSTLIHLLSCLCGHQCHTFELNSSIDTNELLGNYEQFNFQQYAKYHLDLLKQEYYKKNQTNLLNEINYENKQITIEYLNELKQYLPSNEIDKLISKYSQEQHFVWIESILIRSMRQGDWLILENVNTCSLSVLDRLNSLLEPNGQLILNEGGGQGSVIKPHKDFRLILTMDPKQGNGEISRPMRNRCCEIYIDGQQEYNHYDSKELLQACQIYQEKQQEDFIQIHNILCQKVSTFAFHNLIRACLLFNELSHTTNEPFRLSIKTAYRTLNTRLNNEIDLLIDEFQPNSISSNFLIFPTRINDLCLQPELTLSYKRNLPLWSCSSKDNSRIFHLLFYRFIEKLSTLSIEYDLFISKHPQQINLINLSKEINNINNNVLLRILVEHDSLTKQNKKSVKTKYIDEQLFFENTDGQFWLAMKDYFLRALSSSDLINDNDLSFSYYRSWRWFLSIIESPSTNLINRRLHLIIAWPYIRLLFLIHIEDSLFVEQIKQIDEQYMLIQNEFFLFYNHYQTQIHYLIKTKSEYDYLCRQKQVFNQIDLFLDNKTEKNLEKYLQYWFHYEKQLISYFQQLKQTENFDLNIFNEIETSWNELKYSTTIFDRDILFYNTFESILYYNYQWIDSYIHPNTCSYPFISLTIPFYNIENPDEYFCQLISYSINPLINEIYIEKWLEQTSSTSLLYYFNIRSTNVPFGLYEKIHKQNHFWSKFLWLNGSFLQCNRSKLEEFVRNCLEDNDSSINSQNLSLELIEQSLNKIQLIQPRGEIDPFIYEQIINDYKIKFQSEISSEYNLRIEYQQQYEYSLNLTIHQWENQMKLILNEIQIEQNDFYRFNNDQYQTLIIYLTKQLINELLNKNFLIEQIYKKKDKKIYRQWRKNIVEFYRNIILSEKFYIYRDITMPVMKQIFQIILAFDFHFQLNNETNKKIFHLCIFPFELNHFNLYDIALDLFEKRTFVQQQMTTERFTQFFVLIAEYLVVSCHINHNRSTNFNNLLQSYVETVHYLWSEEQRQIDEEKRISSSIYRHEISELESEQDDYEYKRLFPSFDSEFQDFFPMNQNVDNEDIKPDEEKTQKASILPYFLLYEYFSLILNNEKNSLNNFLQPFFNSIYEFGEDNRLITHMIRLSIESKENFSNYILNLNKPFDIYQDSKPSMIIECYPLLSTIEQRTTNLLITHENHPTLNEILLVIKRIKSFSIKNSLIKFLYGFDILFDKLNYWQHTYASKTLQTTFDEQMEQLTVIIIKFRKYEFNCYEQSLSMIDYNQRKTTIENWWLHLFGIMNSKNDLVLFEKILHEFIHKATLGDFQIRLEIFQLFSKYFHNENILILNSILKYYQQFSEYIENEKQILRKPIESDIKKFLKIQQWKDTNYYALKQSIDKSHKYLFKSIKKYKQLLNQPIEKYFSTYQIKFQDDNQDFFRLIQVRYNKKFFNLNSTTLFNSIKTDTNSLKQLSTTISSMNIKTNDRKELKQLYTEKRQLLTQLFKKLTSIGLAFRKGLVYLNKQTLNTIESVELKYFEINLKHNYGIIETKKKKKLIIENRSDTLEKFSGIFLQTDKNYYKILYQHHQLKIHSQKNSIDPVIYQRIQGFTEHLIKLIYQQKILLNSFLKQYQEFSKQFIIYSKQNFQYQFKDLNHVDQLYHLTSSLIERSYSFLLIIRSIPSNSAENIPIIDSLPNYIQLLNTNDFKDLLEKFLERLYLLIEKLNLFYDNVIDYHPLLKDINNLHQEICLTKQQIQNVMEKLFVDEKNFPNDMFIGQLVKNFIEIYELFSQINILKQEKDSIPSVNSKPIRRYTKRLITTLSDISSITPPTDSTSSMWLVHIYNSFNNYITQFDLPNLTKLIPKSITSKSITFFHQIHLLVEQLLYRFIYYHYSTSQIYLSLSNTFISLLRDGFQMPPEESEDDKNGEEQKTEGGVSGMGDGQVGKDAKDVSDQIETEDQLDEAKMPGQEKEDNDEKTDDQQNVDEEKNGIEVSFDFEAPADDPSKGENEDEENDDDEDNESEANDDNIEDQMGDVDEDDQGEIFDEKKWGDEDKQDEEEEEDEDKKKPNETDKATGKDKEKREGLSAKDDQLDLADEDIEDNPDANTNYDDQQVETSNNDLNAEEPPLELPDNMDLDGGDEKEEANEDNPDEINPEEDENTELPNDENMDNEEQIEEEEGKEDENDKINSSKNPIPDDIPDQEQEQLEQSSLTQDKTSNIDSANQPNQLEKTFANAETFEEEQKKQENIGESSSSTKTSQTQQISSNEQNQLTQQLDKNLQTENNNKTSNQSNEQRTLSEIASLIDKNLKAALDIEQLDEDENKIDDIPQLEQDDQQTQIYAHAKNIPKDLQQQKQILDSATDQQAKNFNEQDNVETAEPEPMIIDNQEEEKEEEQSKPLSSTLQKEPINKNKSSSIHDQPSSSALTEEQNEMITIDKPYIPTTTVEHQFDYTAHVKPITNDLTEQIEYQLEEWYTHSNENLQDEGNNAEQVWTQLEYLTQPYVFELCEQLRLLLEPTQRTKYSGDYRTGKRLNMKRIISYIASDFRKDRIWLRRLKPSKRQYQLILAIDDSQSMDNLQVKRLALESLILLGQTLNLLDIGQFGIVSFGQYIKTLQPLNQTFNHENGIHVLKQLKFDQTKTLLADLMESVTHTFSKEKIQTSNPLSQLLIILSDGRGLTVSGKDRLLKSVRHAMSQNIFIVFVILDNINHEKSTSIFQINEAIFNGDKVEFRSYLDSFPFPYYLVIQNLEMLPRALIDVLRQFLELTTTNNNSNQ</sequence>
<feature type="compositionally biased region" description="Polar residues" evidence="10">
    <location>
        <begin position="5093"/>
        <end position="5123"/>
    </location>
</feature>
<dbReference type="Pfam" id="PF17865">
    <property type="entry name" value="AAA_lid_5"/>
    <property type="match status" value="3"/>
</dbReference>
<evidence type="ECO:0000256" key="2">
    <source>
        <dbReference type="ARBA" id="ARBA00004642"/>
    </source>
</evidence>
<evidence type="ECO:0000259" key="11">
    <source>
        <dbReference type="PROSITE" id="PS50234"/>
    </source>
</evidence>
<dbReference type="GO" id="GO:0005524">
    <property type="term" value="F:ATP binding"/>
    <property type="evidence" value="ECO:0007669"/>
    <property type="project" value="UniProtKB-KW"/>
</dbReference>
<dbReference type="Pfam" id="PF17867">
    <property type="entry name" value="AAA_lid_7"/>
    <property type="match status" value="4"/>
</dbReference>
<feature type="compositionally biased region" description="Acidic residues" evidence="10">
    <location>
        <begin position="4787"/>
        <end position="4798"/>
    </location>
</feature>
<dbReference type="FunFam" id="3.40.50.300:FF:001384">
    <property type="entry name" value="Midasin"/>
    <property type="match status" value="1"/>
</dbReference>
<dbReference type="FunFam" id="3.40.50.300:FF:004102">
    <property type="entry name" value="Uncharacterized protein"/>
    <property type="match status" value="1"/>
</dbReference>
<evidence type="ECO:0000256" key="7">
    <source>
        <dbReference type="ARBA" id="ARBA00023186"/>
    </source>
</evidence>
<evidence type="ECO:0000256" key="6">
    <source>
        <dbReference type="ARBA" id="ARBA00022840"/>
    </source>
</evidence>
<evidence type="ECO:0000256" key="1">
    <source>
        <dbReference type="ARBA" id="ARBA00004604"/>
    </source>
</evidence>
<accession>A0A814FVM1</accession>
<feature type="domain" description="VWFA" evidence="11">
    <location>
        <begin position="5259"/>
        <end position="5455"/>
    </location>
</feature>
<evidence type="ECO:0000256" key="4">
    <source>
        <dbReference type="ARBA" id="ARBA00017143"/>
    </source>
</evidence>
<keyword evidence="8 9" id="KW-0539">Nucleus</keyword>
<dbReference type="GO" id="GO:0030687">
    <property type="term" value="C:preribosome, large subunit precursor"/>
    <property type="evidence" value="ECO:0007669"/>
    <property type="project" value="TreeGrafter"/>
</dbReference>
<dbReference type="SUPFAM" id="SSF53300">
    <property type="entry name" value="vWA-like"/>
    <property type="match status" value="1"/>
</dbReference>
<dbReference type="PANTHER" id="PTHR48103:SF2">
    <property type="entry name" value="MIDASIN"/>
    <property type="match status" value="1"/>
</dbReference>
<dbReference type="PANTHER" id="PTHR48103">
    <property type="entry name" value="MIDASIN-RELATED"/>
    <property type="match status" value="1"/>
</dbReference>
<feature type="region of interest" description="Disordered" evidence="10">
    <location>
        <begin position="5084"/>
        <end position="5124"/>
    </location>
</feature>
<protein>
    <recommendedName>
        <fullName evidence="4 9">Midasin</fullName>
    </recommendedName>
</protein>
<dbReference type="GO" id="GO:0000055">
    <property type="term" value="P:ribosomal large subunit export from nucleus"/>
    <property type="evidence" value="ECO:0007669"/>
    <property type="project" value="TreeGrafter"/>
</dbReference>
<comment type="subcellular location">
    <subcellularLocation>
        <location evidence="1">Nucleus</location>
        <location evidence="1">Nucleolus</location>
    </subcellularLocation>
    <subcellularLocation>
        <location evidence="2">Nucleus</location>
        <location evidence="2">Nucleoplasm</location>
    </subcellularLocation>
</comment>
<dbReference type="InterPro" id="IPR041190">
    <property type="entry name" value="Midasin_AAA_lid_5"/>
</dbReference>
<comment type="similarity">
    <text evidence="3 9">Belongs to the midasin family.</text>
</comment>
<dbReference type="GO" id="GO:0005654">
    <property type="term" value="C:nucleoplasm"/>
    <property type="evidence" value="ECO:0007669"/>
    <property type="project" value="UniProtKB-SubCell"/>
</dbReference>
<dbReference type="InterPro" id="IPR002035">
    <property type="entry name" value="VWF_A"/>
</dbReference>
<evidence type="ECO:0000313" key="12">
    <source>
        <dbReference type="EMBL" id="CAF0988125.1"/>
    </source>
</evidence>
<dbReference type="GO" id="GO:0016887">
    <property type="term" value="F:ATP hydrolysis activity"/>
    <property type="evidence" value="ECO:0007669"/>
    <property type="project" value="InterPro"/>
</dbReference>
<dbReference type="InterPro" id="IPR040848">
    <property type="entry name" value="AAA_lid_7"/>
</dbReference>
<evidence type="ECO:0000256" key="3">
    <source>
        <dbReference type="ARBA" id="ARBA00007188"/>
    </source>
</evidence>
<dbReference type="SMART" id="SM00382">
    <property type="entry name" value="AAA"/>
    <property type="match status" value="6"/>
</dbReference>
<reference evidence="12" key="1">
    <citation type="submission" date="2021-02" db="EMBL/GenBank/DDBJ databases">
        <authorList>
            <person name="Nowell W R."/>
        </authorList>
    </citation>
    <scope>NUCLEOTIDE SEQUENCE</scope>
</reference>